<keyword evidence="2 8" id="KW-0489">Methyltransferase</keyword>
<proteinExistence type="predicted"/>
<keyword evidence="3 8" id="KW-0808">Transferase</keyword>
<evidence type="ECO:0000256" key="2">
    <source>
        <dbReference type="ARBA" id="ARBA00022603"/>
    </source>
</evidence>
<evidence type="ECO:0000256" key="1">
    <source>
        <dbReference type="ARBA" id="ARBA00001286"/>
    </source>
</evidence>
<dbReference type="FunCoup" id="D9Q0R4">
    <property type="interactions" value="43"/>
</dbReference>
<evidence type="ECO:0000259" key="7">
    <source>
        <dbReference type="Pfam" id="PF01035"/>
    </source>
</evidence>
<dbReference type="STRING" id="666510.ASAC_0495"/>
<dbReference type="GO" id="GO:0006281">
    <property type="term" value="P:DNA repair"/>
    <property type="evidence" value="ECO:0007669"/>
    <property type="project" value="UniProtKB-KW"/>
</dbReference>
<dbReference type="Proteomes" id="UP000000346">
    <property type="component" value="Chromosome"/>
</dbReference>
<keyword evidence="4" id="KW-0227">DNA damage</keyword>
<dbReference type="SUPFAM" id="SSF46767">
    <property type="entry name" value="Methylated DNA-protein cysteine methyltransferase, C-terminal domain"/>
    <property type="match status" value="1"/>
</dbReference>
<dbReference type="NCBIfam" id="TIGR00589">
    <property type="entry name" value="ogt"/>
    <property type="match status" value="1"/>
</dbReference>
<dbReference type="PROSITE" id="PS00374">
    <property type="entry name" value="MGMT"/>
    <property type="match status" value="1"/>
</dbReference>
<dbReference type="InterPro" id="IPR036388">
    <property type="entry name" value="WH-like_DNA-bd_sf"/>
</dbReference>
<evidence type="ECO:0000313" key="9">
    <source>
        <dbReference type="Proteomes" id="UP000000346"/>
    </source>
</evidence>
<dbReference type="CDD" id="cd06445">
    <property type="entry name" value="ATase"/>
    <property type="match status" value="1"/>
</dbReference>
<reference evidence="8 9" key="1">
    <citation type="journal article" date="2010" name="Appl. Environ. Microbiol.">
        <title>The genome sequence of the crenarchaeon Acidilobus saccharovorans supports a new order, Acidilobales, and suggests an important ecological role in terrestrial acidic hot springs.</title>
        <authorList>
            <person name="Mardanov A.V."/>
            <person name="Svetlitchnyi V.A."/>
            <person name="Beletsky A.V."/>
            <person name="Prokofeva M.I."/>
            <person name="Bonch-Osmolovskaya E.A."/>
            <person name="Ravin N.V."/>
            <person name="Skryabin K.G."/>
        </authorList>
    </citation>
    <scope>NUCLEOTIDE SEQUENCE [LARGE SCALE GENOMIC DNA]</scope>
    <source>
        <strain evidence="9">DSM 16705 / JCM 18335 / VKM B-2471 / 345-15</strain>
    </source>
</reference>
<evidence type="ECO:0000256" key="5">
    <source>
        <dbReference type="ARBA" id="ARBA00023204"/>
    </source>
</evidence>
<dbReference type="EMBL" id="CP001742">
    <property type="protein sequence ID" value="ADL18902.1"/>
    <property type="molecule type" value="Genomic_DNA"/>
</dbReference>
<evidence type="ECO:0000256" key="6">
    <source>
        <dbReference type="ARBA" id="ARBA00049348"/>
    </source>
</evidence>
<dbReference type="InterPro" id="IPR036217">
    <property type="entry name" value="MethylDNA_cys_MeTrfase_DNAb"/>
</dbReference>
<dbReference type="PANTHER" id="PTHR10815:SF13">
    <property type="entry name" value="METHYLATED-DNA--PROTEIN-CYSTEINE METHYLTRANSFERASE"/>
    <property type="match status" value="1"/>
</dbReference>
<accession>D9Q0R4</accession>
<dbReference type="GeneID" id="9498726"/>
<dbReference type="InterPro" id="IPR001497">
    <property type="entry name" value="MethylDNA_cys_MeTrfase_AS"/>
</dbReference>
<dbReference type="KEGG" id="asc:ASAC_0495"/>
<dbReference type="GO" id="GO:0003908">
    <property type="term" value="F:methylated-DNA-[protein]-cysteine S-methyltransferase activity"/>
    <property type="evidence" value="ECO:0007669"/>
    <property type="project" value="UniProtKB-EC"/>
</dbReference>
<keyword evidence="5" id="KW-0234">DNA repair</keyword>
<keyword evidence="9" id="KW-1185">Reference proteome</keyword>
<dbReference type="Pfam" id="PF01035">
    <property type="entry name" value="DNA_binding_1"/>
    <property type="match status" value="1"/>
</dbReference>
<evidence type="ECO:0000313" key="8">
    <source>
        <dbReference type="EMBL" id="ADL18902.1"/>
    </source>
</evidence>
<dbReference type="EC" id="2.1.1.63" evidence="8"/>
<dbReference type="PANTHER" id="PTHR10815">
    <property type="entry name" value="METHYLATED-DNA--PROTEIN-CYSTEINE METHYLTRANSFERASE"/>
    <property type="match status" value="1"/>
</dbReference>
<comment type="catalytic activity">
    <reaction evidence="6">
        <text>a 6-O-methyl-2'-deoxyguanosine in DNA + L-cysteinyl-[protein] = S-methyl-L-cysteinyl-[protein] + a 2'-deoxyguanosine in DNA</text>
        <dbReference type="Rhea" id="RHEA:24000"/>
        <dbReference type="Rhea" id="RHEA-COMP:10131"/>
        <dbReference type="Rhea" id="RHEA-COMP:10132"/>
        <dbReference type="Rhea" id="RHEA-COMP:11367"/>
        <dbReference type="Rhea" id="RHEA-COMP:11368"/>
        <dbReference type="ChEBI" id="CHEBI:29950"/>
        <dbReference type="ChEBI" id="CHEBI:82612"/>
        <dbReference type="ChEBI" id="CHEBI:85445"/>
        <dbReference type="ChEBI" id="CHEBI:85448"/>
        <dbReference type="EC" id="2.1.1.63"/>
    </reaction>
</comment>
<feature type="domain" description="Methylated-DNA-[protein]-cysteine S-methyltransferase DNA binding" evidence="7">
    <location>
        <begin position="5"/>
        <end position="82"/>
    </location>
</feature>
<sequence length="113" mass="12750">MNSLDERVYEVVKAIPRGKVTTYKAIAELLGVSPRAVARALKRNPRPIEVPCHRVIMSDRSLGGYAFGGPEVKRLLLLSEGVRFDEKGKVLEDFIVRDLRSIDKNLWVTSRNT</sequence>
<dbReference type="HOGENOM" id="CLU_000445_52_3_2"/>
<comment type="catalytic activity">
    <reaction evidence="1">
        <text>a 4-O-methyl-thymidine in DNA + L-cysteinyl-[protein] = a thymidine in DNA + S-methyl-L-cysteinyl-[protein]</text>
        <dbReference type="Rhea" id="RHEA:53428"/>
        <dbReference type="Rhea" id="RHEA-COMP:10131"/>
        <dbReference type="Rhea" id="RHEA-COMP:10132"/>
        <dbReference type="Rhea" id="RHEA-COMP:13555"/>
        <dbReference type="Rhea" id="RHEA-COMP:13556"/>
        <dbReference type="ChEBI" id="CHEBI:29950"/>
        <dbReference type="ChEBI" id="CHEBI:82612"/>
        <dbReference type="ChEBI" id="CHEBI:137386"/>
        <dbReference type="ChEBI" id="CHEBI:137387"/>
        <dbReference type="EC" id="2.1.1.63"/>
    </reaction>
</comment>
<dbReference type="eggNOG" id="arCOG02724">
    <property type="taxonomic scope" value="Archaea"/>
</dbReference>
<name>D9Q0R4_ACIS3</name>
<dbReference type="GO" id="GO:0032259">
    <property type="term" value="P:methylation"/>
    <property type="evidence" value="ECO:0007669"/>
    <property type="project" value="UniProtKB-KW"/>
</dbReference>
<dbReference type="InParanoid" id="D9Q0R4"/>
<dbReference type="InterPro" id="IPR014048">
    <property type="entry name" value="MethylDNA_cys_MeTrfase_DNA-bd"/>
</dbReference>
<gene>
    <name evidence="8" type="ordered locus">ASAC_0495</name>
</gene>
<evidence type="ECO:0000256" key="3">
    <source>
        <dbReference type="ARBA" id="ARBA00022679"/>
    </source>
</evidence>
<dbReference type="Gene3D" id="1.10.10.10">
    <property type="entry name" value="Winged helix-like DNA-binding domain superfamily/Winged helix DNA-binding domain"/>
    <property type="match status" value="1"/>
</dbReference>
<dbReference type="RefSeq" id="WP_013266414.1">
    <property type="nucleotide sequence ID" value="NC_014374.1"/>
</dbReference>
<dbReference type="AlphaFoldDB" id="D9Q0R4"/>
<organism evidence="8 9">
    <name type="scientific">Acidilobus saccharovorans (strain DSM 16705 / JCM 18335 / VKM B-2471 / 345-15)</name>
    <dbReference type="NCBI Taxonomy" id="666510"/>
    <lineage>
        <taxon>Archaea</taxon>
        <taxon>Thermoproteota</taxon>
        <taxon>Thermoprotei</taxon>
        <taxon>Acidilobales</taxon>
        <taxon>Acidilobaceae</taxon>
        <taxon>Acidilobus</taxon>
    </lineage>
</organism>
<protein>
    <submittedName>
        <fullName evidence="8">Methylated-DNA-protein-cysteine methyltransferase</fullName>
        <ecNumber evidence="8">2.1.1.63</ecNumber>
    </submittedName>
</protein>
<evidence type="ECO:0000256" key="4">
    <source>
        <dbReference type="ARBA" id="ARBA00022763"/>
    </source>
</evidence>